<evidence type="ECO:0000256" key="1">
    <source>
        <dbReference type="SAM" id="MobiDB-lite"/>
    </source>
</evidence>
<proteinExistence type="predicted"/>
<accession>A0A843SJ47</accession>
<sequence length="74" mass="8303">MTDVTHPTKESVRKYLERRTQQPCEPPPTPEEIRRQLGWHVLPAASAKFCGPLADAALHRANVACHDKGCWNAN</sequence>
<protein>
    <submittedName>
        <fullName evidence="2">Uncharacterized protein</fullName>
    </submittedName>
</protein>
<gene>
    <name evidence="2" type="ORF">GEV01_21530</name>
</gene>
<feature type="compositionally biased region" description="Basic and acidic residues" evidence="1">
    <location>
        <begin position="1"/>
        <end position="20"/>
    </location>
</feature>
<evidence type="ECO:0000313" key="2">
    <source>
        <dbReference type="EMBL" id="MQA22100.1"/>
    </source>
</evidence>
<feature type="region of interest" description="Disordered" evidence="1">
    <location>
        <begin position="1"/>
        <end position="31"/>
    </location>
</feature>
<dbReference type="AlphaFoldDB" id="A0A843SJ47"/>
<name>A0A843SJ47_9BURK</name>
<keyword evidence="3" id="KW-1185">Reference proteome</keyword>
<evidence type="ECO:0000313" key="3">
    <source>
        <dbReference type="Proteomes" id="UP000444318"/>
    </source>
</evidence>
<dbReference type="Proteomes" id="UP000444318">
    <property type="component" value="Unassembled WGS sequence"/>
</dbReference>
<organism evidence="2 3">
    <name type="scientific">Rugamonas rivuli</name>
    <dbReference type="NCBI Taxonomy" id="2743358"/>
    <lineage>
        <taxon>Bacteria</taxon>
        <taxon>Pseudomonadati</taxon>
        <taxon>Pseudomonadota</taxon>
        <taxon>Betaproteobacteria</taxon>
        <taxon>Burkholderiales</taxon>
        <taxon>Oxalobacteraceae</taxon>
        <taxon>Telluria group</taxon>
        <taxon>Rugamonas</taxon>
    </lineage>
</organism>
<reference evidence="2 3" key="1">
    <citation type="submission" date="2019-10" db="EMBL/GenBank/DDBJ databases">
        <title>Two novel species isolated from a subtropical stream in China.</title>
        <authorList>
            <person name="Lu H."/>
        </authorList>
    </citation>
    <scope>NUCLEOTIDE SEQUENCE [LARGE SCALE GENOMIC DNA]</scope>
    <source>
        <strain evidence="2 3">FT103W</strain>
    </source>
</reference>
<comment type="caution">
    <text evidence="2">The sequence shown here is derived from an EMBL/GenBank/DDBJ whole genome shotgun (WGS) entry which is preliminary data.</text>
</comment>
<dbReference type="EMBL" id="WHUF01000005">
    <property type="protein sequence ID" value="MQA22100.1"/>
    <property type="molecule type" value="Genomic_DNA"/>
</dbReference>